<dbReference type="GO" id="GO:0000287">
    <property type="term" value="F:magnesium ion binding"/>
    <property type="evidence" value="ECO:0007669"/>
    <property type="project" value="UniProtKB-ARBA"/>
</dbReference>
<dbReference type="RefSeq" id="WP_117189466.1">
    <property type="nucleotide sequence ID" value="NZ_JAQDJS010000006.1"/>
</dbReference>
<dbReference type="AlphaFoldDB" id="A0A3E2DF44"/>
<reference evidence="2 3" key="1">
    <citation type="submission" date="2017-07" db="EMBL/GenBank/DDBJ databases">
        <authorList>
            <person name="Sun Z.S."/>
            <person name="Albrecht U."/>
            <person name="Echele G."/>
            <person name="Lee C.C."/>
        </authorList>
    </citation>
    <scope>NUCLEOTIDE SEQUENCE [LARGE SCALE GENOMIC DNA]</scope>
    <source>
        <strain evidence="2 3">P16-029</strain>
    </source>
</reference>
<dbReference type="SUPFAM" id="SSF52518">
    <property type="entry name" value="Thiamin diphosphate-binding fold (THDP-binding)"/>
    <property type="match status" value="1"/>
</dbReference>
<comment type="caution">
    <text evidence="2">The sequence shown here is derived from an EMBL/GenBank/DDBJ whole genome shotgun (WGS) entry which is preliminary data.</text>
</comment>
<gene>
    <name evidence="2" type="ORF">CHT91_08310</name>
</gene>
<sequence length="319" mass="34176">MTSLAGLEMRKAYAATVEELYHEHPNEVFALEADLSSSMSTLGLKPIMGGHYLDVGIMEAHMIGTAAGLNVVGGYAFVHSFGQFLTRRAMDQIFVSLAYAKLSACLVGSDAGVTAEHNGGTHMTFEDMGIVRVIPGIHVYDVCSPVQLGYVLRQAYDRKGLTYIRTQRKKPAADVYEDGMDFGASGAHVLREGSDVTLLACGIEVPEALVAAEQLAAQGIQAEVVDVFRIKPLDADVILGSVAKTGCVVTCENHNVVNGLGSAVSELLAEQLPAPLWRVGVREEFGQVGATRYLMEQYGLEADSIVAAASAVVRRRKSR</sequence>
<dbReference type="InterPro" id="IPR033248">
    <property type="entry name" value="Transketolase_C"/>
</dbReference>
<name>A0A3E2DF44_9ACTN</name>
<dbReference type="SUPFAM" id="SSF52922">
    <property type="entry name" value="TK C-terminal domain-like"/>
    <property type="match status" value="1"/>
</dbReference>
<dbReference type="InterPro" id="IPR051157">
    <property type="entry name" value="PDH/Transketolase"/>
</dbReference>
<dbReference type="Pfam" id="PF02779">
    <property type="entry name" value="Transket_pyr"/>
    <property type="match status" value="1"/>
</dbReference>
<dbReference type="InterPro" id="IPR005475">
    <property type="entry name" value="Transketolase-like_Pyr-bd"/>
</dbReference>
<dbReference type="InterPro" id="IPR029061">
    <property type="entry name" value="THDP-binding"/>
</dbReference>
<dbReference type="Gene3D" id="3.40.50.920">
    <property type="match status" value="1"/>
</dbReference>
<dbReference type="Gene3D" id="3.40.50.970">
    <property type="match status" value="1"/>
</dbReference>
<evidence type="ECO:0000313" key="2">
    <source>
        <dbReference type="EMBL" id="RFT43593.1"/>
    </source>
</evidence>
<dbReference type="CDD" id="cd07033">
    <property type="entry name" value="TPP_PYR_DXS_TK_like"/>
    <property type="match status" value="1"/>
</dbReference>
<feature type="domain" description="Transketolase-like pyrimidine-binding" evidence="1">
    <location>
        <begin position="7"/>
        <end position="173"/>
    </location>
</feature>
<dbReference type="PANTHER" id="PTHR43825:SF1">
    <property type="entry name" value="TRANSKETOLASE-LIKE PYRIMIDINE-BINDING DOMAIN-CONTAINING PROTEIN"/>
    <property type="match status" value="1"/>
</dbReference>
<dbReference type="Pfam" id="PF02780">
    <property type="entry name" value="Transketolase_C"/>
    <property type="match status" value="1"/>
</dbReference>
<dbReference type="InterPro" id="IPR009014">
    <property type="entry name" value="Transketo_C/PFOR_II"/>
</dbReference>
<dbReference type="SMART" id="SM00861">
    <property type="entry name" value="Transket_pyr"/>
    <property type="match status" value="1"/>
</dbReference>
<accession>A0A3E2DF44</accession>
<proteinExistence type="predicted"/>
<organism evidence="2 3">
    <name type="scientific">Cutibacterium avidum</name>
    <dbReference type="NCBI Taxonomy" id="33010"/>
    <lineage>
        <taxon>Bacteria</taxon>
        <taxon>Bacillati</taxon>
        <taxon>Actinomycetota</taxon>
        <taxon>Actinomycetes</taxon>
        <taxon>Propionibacteriales</taxon>
        <taxon>Propionibacteriaceae</taxon>
        <taxon>Cutibacterium</taxon>
    </lineage>
</organism>
<dbReference type="PANTHER" id="PTHR43825">
    <property type="entry name" value="PYRUVATE DEHYDROGENASE E1 COMPONENT"/>
    <property type="match status" value="1"/>
</dbReference>
<evidence type="ECO:0000259" key="1">
    <source>
        <dbReference type="SMART" id="SM00861"/>
    </source>
</evidence>
<protein>
    <recommendedName>
        <fullName evidence="1">Transketolase-like pyrimidine-binding domain-containing protein</fullName>
    </recommendedName>
</protein>
<evidence type="ECO:0000313" key="3">
    <source>
        <dbReference type="Proteomes" id="UP000259211"/>
    </source>
</evidence>
<dbReference type="EMBL" id="NOWI01000007">
    <property type="protein sequence ID" value="RFT43593.1"/>
    <property type="molecule type" value="Genomic_DNA"/>
</dbReference>
<dbReference type="Proteomes" id="UP000259211">
    <property type="component" value="Unassembled WGS sequence"/>
</dbReference>